<evidence type="ECO:0008006" key="8">
    <source>
        <dbReference type="Google" id="ProtNLM"/>
    </source>
</evidence>
<accession>A0A1W5ZZ47</accession>
<dbReference type="EMBL" id="CP020772">
    <property type="protein sequence ID" value="ARI78544.1"/>
    <property type="molecule type" value="Genomic_DNA"/>
</dbReference>
<keyword evidence="4 5" id="KW-0472">Membrane</keyword>
<feature type="transmembrane region" description="Helical" evidence="5">
    <location>
        <begin position="267"/>
        <end position="287"/>
    </location>
</feature>
<feature type="transmembrane region" description="Helical" evidence="5">
    <location>
        <begin position="66"/>
        <end position="85"/>
    </location>
</feature>
<dbReference type="PANTHER" id="PTHR23530">
    <property type="entry name" value="TRANSPORT PROTEIN-RELATED"/>
    <property type="match status" value="1"/>
</dbReference>
<evidence type="ECO:0000313" key="7">
    <source>
        <dbReference type="Proteomes" id="UP000192527"/>
    </source>
</evidence>
<feature type="transmembrane region" description="Helical" evidence="5">
    <location>
        <begin position="236"/>
        <end position="255"/>
    </location>
</feature>
<evidence type="ECO:0000256" key="5">
    <source>
        <dbReference type="SAM" id="Phobius"/>
    </source>
</evidence>
<feature type="transmembrane region" description="Helical" evidence="5">
    <location>
        <begin position="5"/>
        <end position="22"/>
    </location>
</feature>
<evidence type="ECO:0000313" key="6">
    <source>
        <dbReference type="EMBL" id="ARI78544.1"/>
    </source>
</evidence>
<feature type="transmembrane region" description="Helical" evidence="5">
    <location>
        <begin position="159"/>
        <end position="178"/>
    </location>
</feature>
<dbReference type="InterPro" id="IPR036259">
    <property type="entry name" value="MFS_trans_sf"/>
</dbReference>
<gene>
    <name evidence="6" type="ORF">HM131_17630</name>
</gene>
<comment type="subcellular location">
    <subcellularLocation>
        <location evidence="1">Cell membrane</location>
        <topology evidence="1">Multi-pass membrane protein</topology>
    </subcellularLocation>
</comment>
<keyword evidence="3 5" id="KW-1133">Transmembrane helix</keyword>
<feature type="transmembrane region" description="Helical" evidence="5">
    <location>
        <begin position="207"/>
        <end position="224"/>
    </location>
</feature>
<dbReference type="AlphaFoldDB" id="A0A1W5ZZ47"/>
<sequence length="383" mass="42758">MKNIRLLYVIGFLQSFVPAYVIERLFWEMRGMNVEMVVWTELIYALTIISAEVPTGILADRIGRKPMIQMAAIFGCLEFAILIGASEFWHFGLAVFLAAIGTACSSGALYAYVYDKLMEEKKQIQFEKHVGYLQAISTVTTIAVAFLGSWIAANYGLIVNYWVSLMALSAAFFLALFLSEPERTKGQESAVAHIRTSFQVLRSHPELWMSLLSGMILGASFTFLDEFWQLYLRDAGMPVGSFGLFMALFFFIRLPGQLSAHILTRRFKTQILLLIVLAVFTLGFFGLTFSPGWIGIALIFVIYLFDGPVEPVVAGYLHHQIGPEQRATIESFWSLGGNVTLVIVGLGFGYVSASFKLLGGFGWISAICGGFFFIALWMYKVKE</sequence>
<reference evidence="6 7" key="1">
    <citation type="submission" date="2017-04" db="EMBL/GenBank/DDBJ databases">
        <title>The whole genome sequencing and assembly of Halobacillus mangrovi strain.</title>
        <authorList>
            <person name="Lee S.-J."/>
            <person name="Park M.-K."/>
            <person name="Kim J.-Y."/>
            <person name="Lee Y.-J."/>
            <person name="Yi H."/>
            <person name="Bahn Y.-S."/>
            <person name="Kim J.F."/>
            <person name="Lee D.-W."/>
        </authorList>
    </citation>
    <scope>NUCLEOTIDE SEQUENCE [LARGE SCALE GENOMIC DNA]</scope>
    <source>
        <strain evidence="6 7">KTB 131</strain>
    </source>
</reference>
<keyword evidence="2 5" id="KW-0812">Transmembrane</keyword>
<dbReference type="InterPro" id="IPR005829">
    <property type="entry name" value="Sugar_transporter_CS"/>
</dbReference>
<feature type="transmembrane region" description="Helical" evidence="5">
    <location>
        <begin position="293"/>
        <end position="317"/>
    </location>
</feature>
<protein>
    <recommendedName>
        <fullName evidence="8">MFS transporter</fullName>
    </recommendedName>
</protein>
<dbReference type="KEGG" id="hmn:HM131_17630"/>
<dbReference type="RefSeq" id="WP_085031003.1">
    <property type="nucleotide sequence ID" value="NZ_CP020772.1"/>
</dbReference>
<dbReference type="InterPro" id="IPR053160">
    <property type="entry name" value="MFS_DHA3_Transporter"/>
</dbReference>
<dbReference type="Gene3D" id="1.20.1250.20">
    <property type="entry name" value="MFS general substrate transporter like domains"/>
    <property type="match status" value="1"/>
</dbReference>
<evidence type="ECO:0000256" key="2">
    <source>
        <dbReference type="ARBA" id="ARBA00022692"/>
    </source>
</evidence>
<keyword evidence="7" id="KW-1185">Reference proteome</keyword>
<organism evidence="6 7">
    <name type="scientific">Halobacillus mangrovi</name>
    <dbReference type="NCBI Taxonomy" id="402384"/>
    <lineage>
        <taxon>Bacteria</taxon>
        <taxon>Bacillati</taxon>
        <taxon>Bacillota</taxon>
        <taxon>Bacilli</taxon>
        <taxon>Bacillales</taxon>
        <taxon>Bacillaceae</taxon>
        <taxon>Halobacillus</taxon>
    </lineage>
</organism>
<feature type="transmembrane region" description="Helical" evidence="5">
    <location>
        <begin position="329"/>
        <end position="351"/>
    </location>
</feature>
<feature type="transmembrane region" description="Helical" evidence="5">
    <location>
        <begin position="42"/>
        <end position="59"/>
    </location>
</feature>
<evidence type="ECO:0000256" key="1">
    <source>
        <dbReference type="ARBA" id="ARBA00004651"/>
    </source>
</evidence>
<name>A0A1W5ZZ47_9BACI</name>
<feature type="transmembrane region" description="Helical" evidence="5">
    <location>
        <begin position="132"/>
        <end position="153"/>
    </location>
</feature>
<dbReference type="PROSITE" id="PS00216">
    <property type="entry name" value="SUGAR_TRANSPORT_1"/>
    <property type="match status" value="1"/>
</dbReference>
<evidence type="ECO:0000256" key="3">
    <source>
        <dbReference type="ARBA" id="ARBA00022989"/>
    </source>
</evidence>
<dbReference type="Proteomes" id="UP000192527">
    <property type="component" value="Chromosome"/>
</dbReference>
<dbReference type="SUPFAM" id="SSF103473">
    <property type="entry name" value="MFS general substrate transporter"/>
    <property type="match status" value="1"/>
</dbReference>
<dbReference type="Pfam" id="PF07690">
    <property type="entry name" value="MFS_1"/>
    <property type="match status" value="1"/>
</dbReference>
<dbReference type="PANTHER" id="PTHR23530:SF1">
    <property type="entry name" value="PERMEASE, MAJOR FACILITATOR SUPERFAMILY-RELATED"/>
    <property type="match status" value="1"/>
</dbReference>
<dbReference type="GO" id="GO:0022857">
    <property type="term" value="F:transmembrane transporter activity"/>
    <property type="evidence" value="ECO:0007669"/>
    <property type="project" value="InterPro"/>
</dbReference>
<evidence type="ECO:0000256" key="4">
    <source>
        <dbReference type="ARBA" id="ARBA00023136"/>
    </source>
</evidence>
<proteinExistence type="predicted"/>
<dbReference type="GO" id="GO:0005886">
    <property type="term" value="C:plasma membrane"/>
    <property type="evidence" value="ECO:0007669"/>
    <property type="project" value="UniProtKB-SubCell"/>
</dbReference>
<feature type="transmembrane region" description="Helical" evidence="5">
    <location>
        <begin position="91"/>
        <end position="112"/>
    </location>
</feature>
<dbReference type="InterPro" id="IPR011701">
    <property type="entry name" value="MFS"/>
</dbReference>
<feature type="transmembrane region" description="Helical" evidence="5">
    <location>
        <begin position="357"/>
        <end position="379"/>
    </location>
</feature>
<dbReference type="OrthoDB" id="9816124at2"/>